<accession>A0ABS0SIQ0</accession>
<sequence length="186" mass="17937">MKHMLLAIPLAGAIMSPAVAFAQTNTATPVQQETPAAPSGQTEAPSAVAPSPDAAARTDCVDLGTKPAGETEDLAASLDNSAQATDNNSGMGEVSAADGPSASETPPVEGADSGTSPGGAGSSGWTGGLGGSDIGTSQAEPVETSPQQDHPALAKGLDPISGETAVEGPQAPPPPMAPSPAASSEC</sequence>
<proteinExistence type="predicted"/>
<feature type="compositionally biased region" description="Low complexity" evidence="1">
    <location>
        <begin position="44"/>
        <end position="55"/>
    </location>
</feature>
<keyword evidence="2" id="KW-0732">Signal</keyword>
<comment type="caution">
    <text evidence="3">The sequence shown here is derived from an EMBL/GenBank/DDBJ whole genome shotgun (WGS) entry which is preliminary data.</text>
</comment>
<dbReference type="EMBL" id="JADGMQ010000018">
    <property type="protein sequence ID" value="MBI1622555.1"/>
    <property type="molecule type" value="Genomic_DNA"/>
</dbReference>
<feature type="compositionally biased region" description="Polar residues" evidence="1">
    <location>
        <begin position="27"/>
        <end position="43"/>
    </location>
</feature>
<protein>
    <submittedName>
        <fullName evidence="3">Uncharacterized protein</fullName>
    </submittedName>
</protein>
<gene>
    <name evidence="3" type="ORF">IOD40_17995</name>
</gene>
<feature type="compositionally biased region" description="Gly residues" evidence="1">
    <location>
        <begin position="116"/>
        <end position="133"/>
    </location>
</feature>
<keyword evidence="4" id="KW-1185">Reference proteome</keyword>
<name>A0ABS0SIQ0_9HYPH</name>
<dbReference type="Proteomes" id="UP000601789">
    <property type="component" value="Unassembled WGS sequence"/>
</dbReference>
<feature type="region of interest" description="Disordered" evidence="1">
    <location>
        <begin position="27"/>
        <end position="186"/>
    </location>
</feature>
<reference evidence="3 4" key="1">
    <citation type="submission" date="2020-10" db="EMBL/GenBank/DDBJ databases">
        <title>Aquamicrobium zhengzhouensis sp. nov., a exopolysaccharide producing bacterium isolated from farmland soil.</title>
        <authorList>
            <person name="Wang X."/>
        </authorList>
    </citation>
    <scope>NUCLEOTIDE SEQUENCE [LARGE SCALE GENOMIC DNA]</scope>
    <source>
        <strain evidence="4">cd-1</strain>
    </source>
</reference>
<evidence type="ECO:0000313" key="3">
    <source>
        <dbReference type="EMBL" id="MBI1622555.1"/>
    </source>
</evidence>
<feature type="signal peptide" evidence="2">
    <location>
        <begin position="1"/>
        <end position="22"/>
    </location>
</feature>
<evidence type="ECO:0000256" key="2">
    <source>
        <dbReference type="SAM" id="SignalP"/>
    </source>
</evidence>
<evidence type="ECO:0000313" key="4">
    <source>
        <dbReference type="Proteomes" id="UP000601789"/>
    </source>
</evidence>
<organism evidence="3 4">
    <name type="scientific">Aquamicrobium zhengzhouense</name>
    <dbReference type="NCBI Taxonomy" id="2781738"/>
    <lineage>
        <taxon>Bacteria</taxon>
        <taxon>Pseudomonadati</taxon>
        <taxon>Pseudomonadota</taxon>
        <taxon>Alphaproteobacteria</taxon>
        <taxon>Hyphomicrobiales</taxon>
        <taxon>Phyllobacteriaceae</taxon>
        <taxon>Aquamicrobium</taxon>
    </lineage>
</organism>
<feature type="chain" id="PRO_5047289219" evidence="2">
    <location>
        <begin position="23"/>
        <end position="186"/>
    </location>
</feature>
<feature type="compositionally biased region" description="Polar residues" evidence="1">
    <location>
        <begin position="78"/>
        <end position="90"/>
    </location>
</feature>
<evidence type="ECO:0000256" key="1">
    <source>
        <dbReference type="SAM" id="MobiDB-lite"/>
    </source>
</evidence>